<name>A0A1B9QVP6_9VIBR</name>
<dbReference type="AlphaFoldDB" id="A0A1B9QVP6"/>
<dbReference type="RefSeq" id="WP_065577287.1">
    <property type="nucleotide sequence ID" value="NZ_JBNGCH010000829.1"/>
</dbReference>
<dbReference type="EMBL" id="MAJZ01000829">
    <property type="protein sequence ID" value="OCH73175.1"/>
    <property type="molecule type" value="Genomic_DNA"/>
</dbReference>
<evidence type="ECO:0000313" key="1">
    <source>
        <dbReference type="EMBL" id="OCH73175.1"/>
    </source>
</evidence>
<reference evidence="2" key="1">
    <citation type="submission" date="2016-06" db="EMBL/GenBank/DDBJ databases">
        <authorList>
            <person name="Hehemann J.-H."/>
            <person name="Arevalo P."/>
            <person name="Datta M.S."/>
            <person name="Polz M.F."/>
        </authorList>
    </citation>
    <scope>NUCLEOTIDE SEQUENCE [LARGE SCALE GENOMIC DNA]</scope>
    <source>
        <strain evidence="2">9CSC122</strain>
    </source>
</reference>
<sequence>MILSRVNSQLSVASKAKVFDQKHQSERAMFEYKLSVEAKENGTFEANRIWLGLTSPYIAKETVVWCPKQGLKKVEMHQPHLNESGSLAISAKQGRADLSSQNTEYKQKSKTLNFSKRPCTLLSIPFEIVHHWDELSAGNVLYFDYTVLKVQAHTGVKLTMRDESEFKVVSVTPEKWFWRLLFGSTEYYFEGDAPKLTKIVGLLEPRDRNLRGKYVEYLGRAIFDRTVDFSMIKESNHV</sequence>
<keyword evidence="2" id="KW-1185">Reference proteome</keyword>
<evidence type="ECO:0000313" key="2">
    <source>
        <dbReference type="Proteomes" id="UP000093173"/>
    </source>
</evidence>
<proteinExistence type="predicted"/>
<protein>
    <submittedName>
        <fullName evidence="1">Uncharacterized protein</fullName>
    </submittedName>
</protein>
<organism evidence="1 2">
    <name type="scientific">Vibrio genomosp. F10</name>
    <dbReference type="NCBI Taxonomy" id="723171"/>
    <lineage>
        <taxon>Bacteria</taxon>
        <taxon>Pseudomonadati</taxon>
        <taxon>Pseudomonadota</taxon>
        <taxon>Gammaproteobacteria</taxon>
        <taxon>Vibrionales</taxon>
        <taxon>Vibrionaceae</taxon>
        <taxon>Vibrio</taxon>
    </lineage>
</organism>
<dbReference type="Proteomes" id="UP000093173">
    <property type="component" value="Unassembled WGS sequence"/>
</dbReference>
<gene>
    <name evidence="1" type="ORF">A6E14_02940</name>
</gene>
<comment type="caution">
    <text evidence="1">The sequence shown here is derived from an EMBL/GenBank/DDBJ whole genome shotgun (WGS) entry which is preliminary data.</text>
</comment>
<accession>A0A1B9QVP6</accession>